<reference evidence="4" key="3">
    <citation type="submission" date="2019-12" db="EMBL/GenBank/DDBJ databases">
        <title>SpeciesPrimer: A bioinformatics pipeline dedicated to the design of qPCR primers for the quantification of bacterial species.</title>
        <authorList>
            <person name="Dreier M."/>
            <person name="Berthoud H."/>
            <person name="Shani N."/>
            <person name="Wechsler D."/>
            <person name="Junier P."/>
        </authorList>
    </citation>
    <scope>NUCLEOTIDE SEQUENCE</scope>
    <source>
        <strain evidence="4">FAM13073</strain>
    </source>
</reference>
<reference evidence="6" key="5">
    <citation type="submission" date="2020-11" db="EMBL/GenBank/DDBJ databases">
        <title>Antibiotic susceptibility profiles of Pediococcus pentosaceus from various origins and their implications for the safety assessment of strains with food-technology applications.</title>
        <authorList>
            <person name="Shani N."/>
            <person name="Oberhaensli S."/>
            <person name="Arias E."/>
        </authorList>
    </citation>
    <scope>NUCLEOTIDE SEQUENCE</scope>
    <source>
        <strain evidence="6">FAM 19164</strain>
        <strain evidence="5">FAM 24207</strain>
    </source>
</reference>
<evidence type="ECO:0000313" key="5">
    <source>
        <dbReference type="EMBL" id="MBF7114861.1"/>
    </source>
</evidence>
<dbReference type="GO" id="GO:0016787">
    <property type="term" value="F:hydrolase activity"/>
    <property type="evidence" value="ECO:0007669"/>
    <property type="project" value="UniProtKB-KW"/>
</dbReference>
<evidence type="ECO:0000313" key="4">
    <source>
        <dbReference type="EMBL" id="KAF0413054.1"/>
    </source>
</evidence>
<dbReference type="EMBL" id="WENB01000004">
    <property type="protein sequence ID" value="KAF0413054.1"/>
    <property type="molecule type" value="Genomic_DNA"/>
</dbReference>
<dbReference type="AlphaFoldDB" id="A0A0R2H844"/>
<evidence type="ECO:0000313" key="6">
    <source>
        <dbReference type="EMBL" id="MBF7127698.1"/>
    </source>
</evidence>
<sequence>MTEQMHQVHQVIKKEIENHNIYGASYSLITPKEIENRYEGVQGEGPSAVLLDPSMIYDLSTMTEVVATTTRIFQLLAIREIGLKDPVTKYLPGFSNRDITILHLLTHTSGLPVTVNKSKHFTGIEFTNALYSVGLDFKPGEKMQVSPLNFVVLGIIIRTVDGSIDRAVQDRILYPLAMTNTGFNLNRPKARFVPTRKDAKRGQIQGQVEDQLGLLLNGESGYTGLFSTLNDLTVFVEMMLNRGNYQGKEVLDPQLFDTMEKFNIDGQSLGWSRFSANADVFYGSSPTGVIAFNVKKKQGMVVLHNFVENNQVHAKMLTGLLKVIQ</sequence>
<dbReference type="InterPro" id="IPR012338">
    <property type="entry name" value="Beta-lactam/transpept-like"/>
</dbReference>
<evidence type="ECO:0000313" key="3">
    <source>
        <dbReference type="EMBL" id="ARW19178.1"/>
    </source>
</evidence>
<dbReference type="PANTHER" id="PTHR43283">
    <property type="entry name" value="BETA-LACTAMASE-RELATED"/>
    <property type="match status" value="1"/>
</dbReference>
<dbReference type="RefSeq" id="WP_056979364.1">
    <property type="nucleotide sequence ID" value="NZ_BJZY01000003.1"/>
</dbReference>
<protein>
    <submittedName>
        <fullName evidence="6">Beta-lactamase family protein</fullName>
    </submittedName>
    <submittedName>
        <fullName evidence="4">Serine hydrolase</fullName>
    </submittedName>
</protein>
<gene>
    <name evidence="4" type="ORF">GBO79_07925</name>
    <name evidence="5" type="ORF">ITQ90_05055</name>
    <name evidence="6" type="ORF">ITQ97_07765</name>
    <name evidence="3" type="ORF">S100892_00583</name>
</gene>
<dbReference type="SUPFAM" id="SSF56601">
    <property type="entry name" value="beta-lactamase/transpeptidase-like"/>
    <property type="match status" value="1"/>
</dbReference>
<dbReference type="Pfam" id="PF00144">
    <property type="entry name" value="Beta-lactamase"/>
    <property type="match status" value="1"/>
</dbReference>
<reference evidence="3 7" key="1">
    <citation type="submission" date="2017-05" db="EMBL/GenBank/DDBJ databases">
        <title>Genome sequence of Pediococcus pentosaceus strain SRCM100892.</title>
        <authorList>
            <person name="Cho S.H."/>
        </authorList>
    </citation>
    <scope>NUCLEOTIDE SEQUENCE [LARGE SCALE GENOMIC DNA]</scope>
    <source>
        <strain evidence="3 7">SRCM100892</strain>
    </source>
</reference>
<evidence type="ECO:0000259" key="2">
    <source>
        <dbReference type="Pfam" id="PF00144"/>
    </source>
</evidence>
<dbReference type="EMBL" id="JADOFV010000004">
    <property type="protein sequence ID" value="MBF7127698.1"/>
    <property type="molecule type" value="Genomic_DNA"/>
</dbReference>
<feature type="domain" description="Beta-lactamase-related" evidence="2">
    <location>
        <begin position="50"/>
        <end position="316"/>
    </location>
</feature>
<dbReference type="PANTHER" id="PTHR43283:SF11">
    <property type="entry name" value="BETA-LACTAMASE-RELATED DOMAIN-CONTAINING PROTEIN"/>
    <property type="match status" value="1"/>
</dbReference>
<organism evidence="6 9">
    <name type="scientific">Pediococcus pentosaceus</name>
    <dbReference type="NCBI Taxonomy" id="1255"/>
    <lineage>
        <taxon>Bacteria</taxon>
        <taxon>Bacillati</taxon>
        <taxon>Bacillota</taxon>
        <taxon>Bacilli</taxon>
        <taxon>Lactobacillales</taxon>
        <taxon>Lactobacillaceae</taxon>
        <taxon>Pediococcus</taxon>
    </lineage>
</organism>
<dbReference type="Proteomes" id="UP000743107">
    <property type="component" value="Unassembled WGS sequence"/>
</dbReference>
<dbReference type="Proteomes" id="UP001194632">
    <property type="component" value="Unassembled WGS sequence"/>
</dbReference>
<dbReference type="Gene3D" id="3.40.710.10">
    <property type="entry name" value="DD-peptidase/beta-lactamase superfamily"/>
    <property type="match status" value="1"/>
</dbReference>
<reference evidence="4" key="2">
    <citation type="submission" date="2019-10" db="EMBL/GenBank/DDBJ databases">
        <authorList>
            <person name="Irmler S."/>
            <person name="Berthoud H."/>
            <person name="Roetschi A."/>
            <person name="Arias E."/>
            <person name="Shani N."/>
            <person name="Wuethrich D."/>
            <person name="Bruggmann R."/>
        </authorList>
    </citation>
    <scope>NUCLEOTIDE SEQUENCE</scope>
    <source>
        <strain evidence="4">FAM13073</strain>
    </source>
</reference>
<evidence type="ECO:0000313" key="9">
    <source>
        <dbReference type="Proteomes" id="UP000743107"/>
    </source>
</evidence>
<evidence type="ECO:0000313" key="7">
    <source>
        <dbReference type="Proteomes" id="UP000196118"/>
    </source>
</evidence>
<name>A0A0R2H844_PEDPE</name>
<dbReference type="Proteomes" id="UP000196118">
    <property type="component" value="Chromosome"/>
</dbReference>
<evidence type="ECO:0000313" key="8">
    <source>
        <dbReference type="Proteomes" id="UP000472573"/>
    </source>
</evidence>
<reference evidence="8" key="4">
    <citation type="submission" date="2020-03" db="EMBL/GenBank/DDBJ databases">
        <title>SpeciesPrimer: A bioinformatics pipeline dedicated to the design of qPCR primers for the quantification of bacterial species.</title>
        <authorList>
            <person name="Dreier M."/>
            <person name="Berthoud H."/>
            <person name="Shani N."/>
            <person name="Wechsler D."/>
            <person name="Junier P."/>
        </authorList>
    </citation>
    <scope>NUCLEOTIDE SEQUENCE [LARGE SCALE GENOMIC DNA]</scope>
    <source>
        <strain evidence="8">FAM13073</strain>
    </source>
</reference>
<keyword evidence="1 4" id="KW-0378">Hydrolase</keyword>
<dbReference type="Proteomes" id="UP000472573">
    <property type="component" value="Unassembled WGS sequence"/>
</dbReference>
<dbReference type="InterPro" id="IPR050789">
    <property type="entry name" value="Diverse_Enzym_Activities"/>
</dbReference>
<dbReference type="EMBL" id="JADOFP010000003">
    <property type="protein sequence ID" value="MBF7114861.1"/>
    <property type="molecule type" value="Genomic_DNA"/>
</dbReference>
<proteinExistence type="predicted"/>
<dbReference type="InterPro" id="IPR001466">
    <property type="entry name" value="Beta-lactam-related"/>
</dbReference>
<keyword evidence="8" id="KW-1185">Reference proteome</keyword>
<evidence type="ECO:0000256" key="1">
    <source>
        <dbReference type="ARBA" id="ARBA00022801"/>
    </source>
</evidence>
<accession>A0A0R2H844</accession>
<dbReference type="EMBL" id="CP021474">
    <property type="protein sequence ID" value="ARW19178.1"/>
    <property type="molecule type" value="Genomic_DNA"/>
</dbReference>